<reference evidence="1" key="1">
    <citation type="submission" date="2020-11" db="EMBL/GenBank/DDBJ databases">
        <authorList>
            <consortium name="DOE Joint Genome Institute"/>
            <person name="Ahrendt S."/>
            <person name="Riley R."/>
            <person name="Andreopoulos W."/>
            <person name="Labutti K."/>
            <person name="Pangilinan J."/>
            <person name="Ruiz-Duenas F.J."/>
            <person name="Barrasa J.M."/>
            <person name="Sanchez-Garcia M."/>
            <person name="Camarero S."/>
            <person name="Miyauchi S."/>
            <person name="Serrano A."/>
            <person name="Linde D."/>
            <person name="Babiker R."/>
            <person name="Drula E."/>
            <person name="Ayuso-Fernandez I."/>
            <person name="Pacheco R."/>
            <person name="Padilla G."/>
            <person name="Ferreira P."/>
            <person name="Barriuso J."/>
            <person name="Kellner H."/>
            <person name="Castanera R."/>
            <person name="Alfaro M."/>
            <person name="Ramirez L."/>
            <person name="Pisabarro A.G."/>
            <person name="Kuo A."/>
            <person name="Tritt A."/>
            <person name="Lipzen A."/>
            <person name="He G."/>
            <person name="Yan M."/>
            <person name="Ng V."/>
            <person name="Cullen D."/>
            <person name="Martin F."/>
            <person name="Rosso M.-N."/>
            <person name="Henrissat B."/>
            <person name="Hibbett D."/>
            <person name="Martinez A.T."/>
            <person name="Grigoriev I.V."/>
        </authorList>
    </citation>
    <scope>NUCLEOTIDE SEQUENCE</scope>
    <source>
        <strain evidence="1">MF-IS2</strain>
    </source>
</reference>
<dbReference type="Proteomes" id="UP000807342">
    <property type="component" value="Unassembled WGS sequence"/>
</dbReference>
<accession>A0A9P5XIA8</accession>
<dbReference type="PANTHER" id="PTHR28052:SF1">
    <property type="entry name" value="UPF0545 PROTEIN C22ORF39"/>
    <property type="match status" value="1"/>
</dbReference>
<proteinExistence type="predicted"/>
<dbReference type="PANTHER" id="PTHR28052">
    <property type="entry name" value="UPF0545 PROTEIN C22ORF39"/>
    <property type="match status" value="1"/>
</dbReference>
<evidence type="ECO:0000313" key="1">
    <source>
        <dbReference type="EMBL" id="KAF9451937.1"/>
    </source>
</evidence>
<evidence type="ECO:0000313" key="2">
    <source>
        <dbReference type="Proteomes" id="UP000807342"/>
    </source>
</evidence>
<keyword evidence="2" id="KW-1185">Reference proteome</keyword>
<gene>
    <name evidence="1" type="ORF">P691DRAFT_722938</name>
</gene>
<comment type="caution">
    <text evidence="1">The sequence shown here is derived from an EMBL/GenBank/DDBJ whole genome shotgun (WGS) entry which is preliminary data.</text>
</comment>
<sequence>MSKLDFKVAVKQEEERLRRLHPTPSDIPGCLSLFDNYLSCSVIRSQIKSIYRYGERPECSPKFEEFKFCMTLKSLHPEERRDAWIRRRAEWWAHRRLKNSSEDIWDIREQPLQSFPQPITDEMMNTGTVD</sequence>
<dbReference type="InterPro" id="IPR021475">
    <property type="entry name" value="Pants/Emi1-like"/>
</dbReference>
<protein>
    <submittedName>
        <fullName evidence="1">Uncharacterized protein</fullName>
    </submittedName>
</protein>
<name>A0A9P5XIA8_9AGAR</name>
<dbReference type="AlphaFoldDB" id="A0A9P5XIA8"/>
<dbReference type="OrthoDB" id="2017405at2759"/>
<organism evidence="1 2">
    <name type="scientific">Macrolepiota fuliginosa MF-IS2</name>
    <dbReference type="NCBI Taxonomy" id="1400762"/>
    <lineage>
        <taxon>Eukaryota</taxon>
        <taxon>Fungi</taxon>
        <taxon>Dikarya</taxon>
        <taxon>Basidiomycota</taxon>
        <taxon>Agaricomycotina</taxon>
        <taxon>Agaricomycetes</taxon>
        <taxon>Agaricomycetidae</taxon>
        <taxon>Agaricales</taxon>
        <taxon>Agaricineae</taxon>
        <taxon>Agaricaceae</taxon>
        <taxon>Macrolepiota</taxon>
    </lineage>
</organism>
<dbReference type="EMBL" id="MU151077">
    <property type="protein sequence ID" value="KAF9451937.1"/>
    <property type="molecule type" value="Genomic_DNA"/>
</dbReference>
<dbReference type="Pfam" id="PF11326">
    <property type="entry name" value="PANTS-like"/>
    <property type="match status" value="1"/>
</dbReference>